<name>A0A375F0L3_9BURK</name>
<dbReference type="PANTHER" id="PTHR11803:SF58">
    <property type="entry name" value="PROTEIN HMF1-RELATED"/>
    <property type="match status" value="1"/>
</dbReference>
<evidence type="ECO:0000313" key="2">
    <source>
        <dbReference type="EMBL" id="SPD63296.1"/>
    </source>
</evidence>
<keyword evidence="2" id="KW-0378">Hydrolase</keyword>
<evidence type="ECO:0000256" key="1">
    <source>
        <dbReference type="ARBA" id="ARBA00010552"/>
    </source>
</evidence>
<accession>A0A375F0L3</accession>
<dbReference type="RefSeq" id="WP_115679247.1">
    <property type="nucleotide sequence ID" value="NZ_JAQOLH010000064.1"/>
</dbReference>
<organism evidence="2 3">
    <name type="scientific">Cupriavidus taiwanensis</name>
    <dbReference type="NCBI Taxonomy" id="164546"/>
    <lineage>
        <taxon>Bacteria</taxon>
        <taxon>Pseudomonadati</taxon>
        <taxon>Pseudomonadota</taxon>
        <taxon>Betaproteobacteria</taxon>
        <taxon>Burkholderiales</taxon>
        <taxon>Burkholderiaceae</taxon>
        <taxon>Cupriavidus</taxon>
    </lineage>
</organism>
<dbReference type="Pfam" id="PF01042">
    <property type="entry name" value="Ribonuc_L-PSP"/>
    <property type="match status" value="1"/>
</dbReference>
<dbReference type="CDD" id="cd00448">
    <property type="entry name" value="YjgF_YER057c_UK114_family"/>
    <property type="match status" value="1"/>
</dbReference>
<dbReference type="AlphaFoldDB" id="A0A375F0L3"/>
<dbReference type="Gene3D" id="3.30.1330.40">
    <property type="entry name" value="RutC-like"/>
    <property type="match status" value="1"/>
</dbReference>
<evidence type="ECO:0000313" key="3">
    <source>
        <dbReference type="Proteomes" id="UP000254259"/>
    </source>
</evidence>
<dbReference type="InterPro" id="IPR006175">
    <property type="entry name" value="YjgF/YER057c/UK114"/>
</dbReference>
<dbReference type="InterPro" id="IPR035959">
    <property type="entry name" value="RutC-like_sf"/>
</dbReference>
<comment type="similarity">
    <text evidence="1">Belongs to the RutC family.</text>
</comment>
<dbReference type="EMBL" id="LT984813">
    <property type="protein sequence ID" value="SPD63296.1"/>
    <property type="molecule type" value="Genomic_DNA"/>
</dbReference>
<proteinExistence type="inferred from homology"/>
<reference evidence="2 3" key="1">
    <citation type="submission" date="2018-01" db="EMBL/GenBank/DDBJ databases">
        <authorList>
            <person name="Clerissi C."/>
        </authorList>
    </citation>
    <scope>NUCLEOTIDE SEQUENCE [LARGE SCALE GENOMIC DNA]</scope>
    <source>
        <strain evidence="2">Cupriavidus taiwanensis SWF 66322</strain>
    </source>
</reference>
<dbReference type="GO" id="GO:0005829">
    <property type="term" value="C:cytosol"/>
    <property type="evidence" value="ECO:0007669"/>
    <property type="project" value="TreeGrafter"/>
</dbReference>
<protein>
    <submittedName>
        <fullName evidence="2">2-iminobutanoate/2-iminopropanoate deaminase</fullName>
        <ecNumber evidence="2">3.5.99.10</ecNumber>
    </submittedName>
</protein>
<gene>
    <name evidence="2" type="primary">yjgF</name>
    <name evidence="2" type="ORF">CBM2636_10312</name>
</gene>
<dbReference type="PANTHER" id="PTHR11803">
    <property type="entry name" value="2-IMINOBUTANOATE/2-IMINOPROPANOATE DEAMINASE RIDA"/>
    <property type="match status" value="1"/>
</dbReference>
<dbReference type="SUPFAM" id="SSF55298">
    <property type="entry name" value="YjgF-like"/>
    <property type="match status" value="1"/>
</dbReference>
<dbReference type="Proteomes" id="UP000254259">
    <property type="component" value="Chromosome CBM2636"/>
</dbReference>
<sequence>MKTQIHSDALRQPNGHFSQATAIEARGRLVFISGMTARRPDGSIAGIGDIEAQTRQVCENLKAAAEAAGGTLDDICRVDVYVRNIENFDRIHKVRREYFRAPLPASTMVEVSKLVSPDYLIEISAVAVLPDA</sequence>
<dbReference type="EC" id="3.5.99.10" evidence="2"/>
<dbReference type="GO" id="GO:0120241">
    <property type="term" value="F:2-iminobutanoate/2-iminopropanoate deaminase"/>
    <property type="evidence" value="ECO:0007669"/>
    <property type="project" value="UniProtKB-EC"/>
</dbReference>